<dbReference type="InParanoid" id="M1D4M2"/>
<name>M1D4M2_SOLTU</name>
<reference evidence="2" key="1">
    <citation type="journal article" date="2011" name="Nature">
        <title>Genome sequence and analysis of the tuber crop potato.</title>
        <authorList>
            <consortium name="The Potato Genome Sequencing Consortium"/>
        </authorList>
    </citation>
    <scope>NUCLEOTIDE SEQUENCE [LARGE SCALE GENOMIC DNA]</scope>
    <source>
        <strain evidence="2">cv. DM1-3 516 R44</strain>
    </source>
</reference>
<dbReference type="AlphaFoldDB" id="M1D4M2"/>
<evidence type="ECO:0000313" key="2">
    <source>
        <dbReference type="Proteomes" id="UP000011115"/>
    </source>
</evidence>
<keyword evidence="2" id="KW-1185">Reference proteome</keyword>
<protein>
    <submittedName>
        <fullName evidence="1">Uncharacterized protein</fullName>
    </submittedName>
</protein>
<dbReference type="Gramene" id="PGSC0003DMT400081345">
    <property type="protein sequence ID" value="PGSC0003DMT400081345"/>
    <property type="gene ID" value="PGSC0003DMG402031803"/>
</dbReference>
<dbReference type="PaxDb" id="4113-PGSC0003DMT400081345"/>
<accession>M1D4M2</accession>
<proteinExistence type="predicted"/>
<evidence type="ECO:0000313" key="1">
    <source>
        <dbReference type="EnsemblPlants" id="PGSC0003DMT400081345"/>
    </source>
</evidence>
<sequence>MNRHRQRHSSTDNFKLKISKMNLYTELIPKLILCMMVESTNTSTKPRLKKC</sequence>
<reference evidence="1" key="2">
    <citation type="submission" date="2015-06" db="UniProtKB">
        <authorList>
            <consortium name="EnsemblPlants"/>
        </authorList>
    </citation>
    <scope>IDENTIFICATION</scope>
    <source>
        <strain evidence="1">DM1-3 516 R44</strain>
    </source>
</reference>
<dbReference type="EnsemblPlants" id="PGSC0003DMT400081345">
    <property type="protein sequence ID" value="PGSC0003DMT400081345"/>
    <property type="gene ID" value="PGSC0003DMG402031803"/>
</dbReference>
<organism evidence="1 2">
    <name type="scientific">Solanum tuberosum</name>
    <name type="common">Potato</name>
    <dbReference type="NCBI Taxonomy" id="4113"/>
    <lineage>
        <taxon>Eukaryota</taxon>
        <taxon>Viridiplantae</taxon>
        <taxon>Streptophyta</taxon>
        <taxon>Embryophyta</taxon>
        <taxon>Tracheophyta</taxon>
        <taxon>Spermatophyta</taxon>
        <taxon>Magnoliopsida</taxon>
        <taxon>eudicotyledons</taxon>
        <taxon>Gunneridae</taxon>
        <taxon>Pentapetalae</taxon>
        <taxon>asterids</taxon>
        <taxon>lamiids</taxon>
        <taxon>Solanales</taxon>
        <taxon>Solanaceae</taxon>
        <taxon>Solanoideae</taxon>
        <taxon>Solaneae</taxon>
        <taxon>Solanum</taxon>
    </lineage>
</organism>
<dbReference type="Proteomes" id="UP000011115">
    <property type="component" value="Unassembled WGS sequence"/>
</dbReference>
<dbReference type="HOGENOM" id="CLU_3110237_0_0_1"/>